<dbReference type="InterPro" id="IPR013154">
    <property type="entry name" value="ADH-like_N"/>
</dbReference>
<dbReference type="EC" id="1.-.-.-" evidence="3"/>
<dbReference type="InterPro" id="IPR036291">
    <property type="entry name" value="NAD(P)-bd_dom_sf"/>
</dbReference>
<protein>
    <submittedName>
        <fullName evidence="3">NADP-dependent oxidoreductase</fullName>
        <ecNumber evidence="3">1.-.-.-</ecNumber>
    </submittedName>
</protein>
<proteinExistence type="predicted"/>
<evidence type="ECO:0000313" key="4">
    <source>
        <dbReference type="Proteomes" id="UP001363035"/>
    </source>
</evidence>
<reference evidence="3 4" key="1">
    <citation type="submission" date="2024-01" db="EMBL/GenBank/DDBJ databases">
        <title>Sphingobacterium tenebrionis sp. nov., a novel endophyte isolated from tenebrio molitor intestines.</title>
        <authorList>
            <person name="Zhang C."/>
        </authorList>
    </citation>
    <scope>NUCLEOTIDE SEQUENCE [LARGE SCALE GENOMIC DNA]</scope>
    <source>
        <strain evidence="3 4">PU5-4</strain>
    </source>
</reference>
<dbReference type="RefSeq" id="WP_336557634.1">
    <property type="nucleotide sequence ID" value="NZ_JAYLLN010000019.1"/>
</dbReference>
<organism evidence="3 4">
    <name type="scientific">Sphingobacterium tenebrionis</name>
    <dbReference type="NCBI Taxonomy" id="3111775"/>
    <lineage>
        <taxon>Bacteria</taxon>
        <taxon>Pseudomonadati</taxon>
        <taxon>Bacteroidota</taxon>
        <taxon>Sphingobacteriia</taxon>
        <taxon>Sphingobacteriales</taxon>
        <taxon>Sphingobacteriaceae</taxon>
        <taxon>Sphingobacterium</taxon>
    </lineage>
</organism>
<dbReference type="SUPFAM" id="SSF50129">
    <property type="entry name" value="GroES-like"/>
    <property type="match status" value="1"/>
</dbReference>
<feature type="domain" description="Enoyl reductase (ER)" evidence="2">
    <location>
        <begin position="17"/>
        <end position="302"/>
    </location>
</feature>
<keyword evidence="1" id="KW-0521">NADP</keyword>
<dbReference type="Proteomes" id="UP001363035">
    <property type="component" value="Unassembled WGS sequence"/>
</dbReference>
<dbReference type="InterPro" id="IPR020843">
    <property type="entry name" value="ER"/>
</dbReference>
<dbReference type="InterPro" id="IPR013149">
    <property type="entry name" value="ADH-like_C"/>
</dbReference>
<accession>A0ABU8I680</accession>
<evidence type="ECO:0000256" key="1">
    <source>
        <dbReference type="ARBA" id="ARBA00022857"/>
    </source>
</evidence>
<dbReference type="SMART" id="SM00829">
    <property type="entry name" value="PKS_ER"/>
    <property type="match status" value="1"/>
</dbReference>
<dbReference type="InterPro" id="IPR011032">
    <property type="entry name" value="GroES-like_sf"/>
</dbReference>
<dbReference type="InterPro" id="IPR051603">
    <property type="entry name" value="Zinc-ADH_QOR/CCCR"/>
</dbReference>
<evidence type="ECO:0000313" key="3">
    <source>
        <dbReference type="EMBL" id="MEI5985032.1"/>
    </source>
</evidence>
<dbReference type="Pfam" id="PF00107">
    <property type="entry name" value="ADH_zinc_N"/>
    <property type="match status" value="1"/>
</dbReference>
<dbReference type="SUPFAM" id="SSF51735">
    <property type="entry name" value="NAD(P)-binding Rossmann-fold domains"/>
    <property type="match status" value="1"/>
</dbReference>
<evidence type="ECO:0000259" key="2">
    <source>
        <dbReference type="SMART" id="SM00829"/>
    </source>
</evidence>
<dbReference type="Gene3D" id="3.90.180.10">
    <property type="entry name" value="Medium-chain alcohol dehydrogenases, catalytic domain"/>
    <property type="match status" value="1"/>
</dbReference>
<dbReference type="Gene3D" id="3.40.50.720">
    <property type="entry name" value="NAD(P)-binding Rossmann-like Domain"/>
    <property type="match status" value="1"/>
</dbReference>
<dbReference type="EMBL" id="JAYLLN010000019">
    <property type="protein sequence ID" value="MEI5985032.1"/>
    <property type="molecule type" value="Genomic_DNA"/>
</dbReference>
<name>A0ABU8I680_9SPHI</name>
<dbReference type="PANTHER" id="PTHR44154:SF1">
    <property type="entry name" value="QUINONE OXIDOREDUCTASE"/>
    <property type="match status" value="1"/>
</dbReference>
<sequence length="304" mass="32325">MENNNTISTLLVANAYGPADVLTFQDFDLGELRNGYARIKTKTAGINPIDARRMTGEFKHSGLPQTFGTEFSGEILAIGENSQGFKIGDAVLGSGDGFTHASVIDVPIGNLIRKPENISWEVAGSVAGVSQTAMTILDEIGDIKSLLIHGASGGVGSITVQLAKERGITVIGTASKRKLEYMESLGAIAVEYGDGLIERIKAAHPEAIDAAVDMIGTEEATQASLATVKPDGVIATIAGKPVSSKRVIPIWVKRNPKNLQFVVDGLASGKFQWEIDSVFPFDKAKDAFSKILEGHTKGKLLLQF</sequence>
<gene>
    <name evidence="3" type="ORF">VJ786_08955</name>
</gene>
<dbReference type="Pfam" id="PF08240">
    <property type="entry name" value="ADH_N"/>
    <property type="match status" value="1"/>
</dbReference>
<dbReference type="PANTHER" id="PTHR44154">
    <property type="entry name" value="QUINONE OXIDOREDUCTASE"/>
    <property type="match status" value="1"/>
</dbReference>
<keyword evidence="3" id="KW-0560">Oxidoreductase</keyword>
<keyword evidence="4" id="KW-1185">Reference proteome</keyword>
<dbReference type="CDD" id="cd05289">
    <property type="entry name" value="MDR_like_2"/>
    <property type="match status" value="1"/>
</dbReference>
<dbReference type="GO" id="GO:0016491">
    <property type="term" value="F:oxidoreductase activity"/>
    <property type="evidence" value="ECO:0007669"/>
    <property type="project" value="UniProtKB-KW"/>
</dbReference>
<comment type="caution">
    <text evidence="3">The sequence shown here is derived from an EMBL/GenBank/DDBJ whole genome shotgun (WGS) entry which is preliminary data.</text>
</comment>